<keyword evidence="2" id="KW-1185">Reference proteome</keyword>
<dbReference type="Proteomes" id="UP001524586">
    <property type="component" value="Unassembled WGS sequence"/>
</dbReference>
<sequence length="136" mass="16253">MKKIILCFVKFFDEEKYADEFIKGNLFFRRLLDFKKIEEEHDGVRQDENEGIFAWFQPKGILMTLNIKNSLGEDFEKIEITEKDLAAPISMSSVEHNYYHVFCMYAVCITDFEKHCDTEEEKQSVFEELNREKTQK</sequence>
<organism evidence="1 2">
    <name type="scientific">Methylomonas rivi</name>
    <dbReference type="NCBI Taxonomy" id="2952226"/>
    <lineage>
        <taxon>Bacteria</taxon>
        <taxon>Pseudomonadati</taxon>
        <taxon>Pseudomonadota</taxon>
        <taxon>Gammaproteobacteria</taxon>
        <taxon>Methylococcales</taxon>
        <taxon>Methylococcaceae</taxon>
        <taxon>Methylomonas</taxon>
    </lineage>
</organism>
<protein>
    <submittedName>
        <fullName evidence="1">Uncharacterized protein</fullName>
    </submittedName>
</protein>
<dbReference type="EMBL" id="JANIBK010000209">
    <property type="protein sequence ID" value="MCQ8130703.1"/>
    <property type="molecule type" value="Genomic_DNA"/>
</dbReference>
<dbReference type="RefSeq" id="WP_256617117.1">
    <property type="nucleotide sequence ID" value="NZ_JANIBK010000209.1"/>
</dbReference>
<reference evidence="1 2" key="1">
    <citation type="submission" date="2022-07" db="EMBL/GenBank/DDBJ databases">
        <title>Methylomonas rivi sp. nov., Methylomonas rosea sp. nov., Methylomonas aureus sp. nov. and Methylomonas subterranea sp. nov., four novel methanotrophs isolated from a freshwater creek and the deep terrestrial subsurface.</title>
        <authorList>
            <person name="Abin C."/>
            <person name="Sankaranarayanan K."/>
            <person name="Garner C."/>
            <person name="Sindelar R."/>
            <person name="Kotary K."/>
            <person name="Garner R."/>
            <person name="Barclay S."/>
            <person name="Lawson P."/>
            <person name="Krumholz L."/>
        </authorList>
    </citation>
    <scope>NUCLEOTIDE SEQUENCE [LARGE SCALE GENOMIC DNA]</scope>
    <source>
        <strain evidence="1 2">WSC-6</strain>
    </source>
</reference>
<comment type="caution">
    <text evidence="1">The sequence shown here is derived from an EMBL/GenBank/DDBJ whole genome shotgun (WGS) entry which is preliminary data.</text>
</comment>
<proteinExistence type="predicted"/>
<evidence type="ECO:0000313" key="1">
    <source>
        <dbReference type="EMBL" id="MCQ8130703.1"/>
    </source>
</evidence>
<accession>A0ABT1UA12</accession>
<name>A0ABT1UA12_9GAMM</name>
<gene>
    <name evidence="1" type="ORF">NP596_19775</name>
</gene>
<evidence type="ECO:0000313" key="2">
    <source>
        <dbReference type="Proteomes" id="UP001524586"/>
    </source>
</evidence>